<reference evidence="1" key="1">
    <citation type="submission" date="2021-02" db="EMBL/GenBank/DDBJ databases">
        <authorList>
            <person name="Steward A R."/>
        </authorList>
    </citation>
    <scope>NUCLEOTIDE SEQUENCE</scope>
</reference>
<gene>
    <name evidence="1" type="ORF">PMACD_LOCUS13696</name>
</gene>
<evidence type="ECO:0000313" key="1">
    <source>
        <dbReference type="EMBL" id="CAF4929073.1"/>
    </source>
</evidence>
<protein>
    <submittedName>
        <fullName evidence="1">Uncharacterized protein</fullName>
    </submittedName>
</protein>
<evidence type="ECO:0000313" key="2">
    <source>
        <dbReference type="Proteomes" id="UP000663880"/>
    </source>
</evidence>
<name>A0A821WQ11_9NEOP</name>
<dbReference type="AlphaFoldDB" id="A0A821WQ11"/>
<dbReference type="Proteomes" id="UP000663880">
    <property type="component" value="Unassembled WGS sequence"/>
</dbReference>
<sequence length="67" mass="7773">MIKTAHGHPYKRVRCRPLRSSLMLMPILKDGKSFEVVSPKEDLDLGCRIHTSPLRKKKCLKKRTVED</sequence>
<accession>A0A821WQ11</accession>
<keyword evidence="2" id="KW-1185">Reference proteome</keyword>
<dbReference type="EMBL" id="CAJOBZ010000062">
    <property type="protein sequence ID" value="CAF4929073.1"/>
    <property type="molecule type" value="Genomic_DNA"/>
</dbReference>
<organism evidence="1 2">
    <name type="scientific">Pieris macdunnoughi</name>
    <dbReference type="NCBI Taxonomy" id="345717"/>
    <lineage>
        <taxon>Eukaryota</taxon>
        <taxon>Metazoa</taxon>
        <taxon>Ecdysozoa</taxon>
        <taxon>Arthropoda</taxon>
        <taxon>Hexapoda</taxon>
        <taxon>Insecta</taxon>
        <taxon>Pterygota</taxon>
        <taxon>Neoptera</taxon>
        <taxon>Endopterygota</taxon>
        <taxon>Lepidoptera</taxon>
        <taxon>Glossata</taxon>
        <taxon>Ditrysia</taxon>
        <taxon>Papilionoidea</taxon>
        <taxon>Pieridae</taxon>
        <taxon>Pierinae</taxon>
        <taxon>Pieris</taxon>
    </lineage>
</organism>
<comment type="caution">
    <text evidence="1">The sequence shown here is derived from an EMBL/GenBank/DDBJ whole genome shotgun (WGS) entry which is preliminary data.</text>
</comment>
<proteinExistence type="predicted"/>